<reference evidence="2" key="1">
    <citation type="journal article" date="2015" name="Nature">
        <title>Complex archaea that bridge the gap between prokaryotes and eukaryotes.</title>
        <authorList>
            <person name="Spang A."/>
            <person name="Saw J.H."/>
            <person name="Jorgensen S.L."/>
            <person name="Zaremba-Niedzwiedzka K."/>
            <person name="Martijn J."/>
            <person name="Lind A.E."/>
            <person name="van Eijk R."/>
            <person name="Schleper C."/>
            <person name="Guy L."/>
            <person name="Ettema T.J."/>
        </authorList>
    </citation>
    <scope>NUCLEOTIDE SEQUENCE</scope>
</reference>
<accession>A0A0F9GTX0</accession>
<comment type="caution">
    <text evidence="2">The sequence shown here is derived from an EMBL/GenBank/DDBJ whole genome shotgun (WGS) entry which is preliminary data.</text>
</comment>
<gene>
    <name evidence="2" type="ORF">LCGC14_2143540</name>
</gene>
<dbReference type="AlphaFoldDB" id="A0A0F9GTX0"/>
<proteinExistence type="predicted"/>
<feature type="region of interest" description="Disordered" evidence="1">
    <location>
        <begin position="71"/>
        <end position="104"/>
    </location>
</feature>
<feature type="compositionally biased region" description="Basic and acidic residues" evidence="1">
    <location>
        <begin position="80"/>
        <end position="95"/>
    </location>
</feature>
<evidence type="ECO:0000313" key="2">
    <source>
        <dbReference type="EMBL" id="KKL66582.1"/>
    </source>
</evidence>
<protein>
    <submittedName>
        <fullName evidence="2">Uncharacterized protein</fullName>
    </submittedName>
</protein>
<organism evidence="2">
    <name type="scientific">marine sediment metagenome</name>
    <dbReference type="NCBI Taxonomy" id="412755"/>
    <lineage>
        <taxon>unclassified sequences</taxon>
        <taxon>metagenomes</taxon>
        <taxon>ecological metagenomes</taxon>
    </lineage>
</organism>
<sequence>MSDYNRIDGVAFDRHITGNYGEDSFKGLRPCPKCEEIGEVVIDSCLCPAPMRGDGCYHPCPDCKGGGFIEESDMLDPGDDPDRKYDEERDRKMFDIDTPDELEE</sequence>
<dbReference type="EMBL" id="LAZR01027156">
    <property type="protein sequence ID" value="KKL66582.1"/>
    <property type="molecule type" value="Genomic_DNA"/>
</dbReference>
<name>A0A0F9GTX0_9ZZZZ</name>
<evidence type="ECO:0000256" key="1">
    <source>
        <dbReference type="SAM" id="MobiDB-lite"/>
    </source>
</evidence>